<dbReference type="EMBL" id="PFOB01000032">
    <property type="protein sequence ID" value="PIZ63070.1"/>
    <property type="molecule type" value="Genomic_DNA"/>
</dbReference>
<dbReference type="InterPro" id="IPR017938">
    <property type="entry name" value="Riboflavin_synthase-like_b-brl"/>
</dbReference>
<reference evidence="3" key="1">
    <citation type="submission" date="2017-09" db="EMBL/GenBank/DDBJ databases">
        <title>Depth-based differentiation of microbial function through sediment-hosted aquifers and enrichment of novel symbionts in the deep terrestrial subsurface.</title>
        <authorList>
            <person name="Probst A.J."/>
            <person name="Ladd B."/>
            <person name="Jarett J.K."/>
            <person name="Geller-Mcgrath D.E."/>
            <person name="Sieber C.M.K."/>
            <person name="Emerson J.B."/>
            <person name="Anantharaman K."/>
            <person name="Thomas B.C."/>
            <person name="Malmstrom R."/>
            <person name="Stieglmeier M."/>
            <person name="Klingl A."/>
            <person name="Woyke T."/>
            <person name="Ryan C.M."/>
            <person name="Banfield J.F."/>
        </authorList>
    </citation>
    <scope>NUCLEOTIDE SEQUENCE [LARGE SCALE GENOMIC DNA]</scope>
</reference>
<evidence type="ECO:0000313" key="2">
    <source>
        <dbReference type="EMBL" id="PIZ63070.1"/>
    </source>
</evidence>
<dbReference type="Proteomes" id="UP000228503">
    <property type="component" value="Unassembled WGS sequence"/>
</dbReference>
<dbReference type="PROSITE" id="PS51384">
    <property type="entry name" value="FAD_FR"/>
    <property type="match status" value="1"/>
</dbReference>
<dbReference type="SUPFAM" id="SSF63380">
    <property type="entry name" value="Riboflavin synthase domain-like"/>
    <property type="match status" value="1"/>
</dbReference>
<dbReference type="GO" id="GO:0016491">
    <property type="term" value="F:oxidoreductase activity"/>
    <property type="evidence" value="ECO:0007669"/>
    <property type="project" value="InterPro"/>
</dbReference>
<evidence type="ECO:0000313" key="3">
    <source>
        <dbReference type="Proteomes" id="UP000228503"/>
    </source>
</evidence>
<dbReference type="PRINTS" id="PR00410">
    <property type="entry name" value="PHEHYDRXLASE"/>
</dbReference>
<proteinExistence type="predicted"/>
<dbReference type="InterPro" id="IPR001709">
    <property type="entry name" value="Flavoprot_Pyr_Nucl_cyt_Rdtase"/>
</dbReference>
<dbReference type="InterPro" id="IPR017927">
    <property type="entry name" value="FAD-bd_FR_type"/>
</dbReference>
<dbReference type="Pfam" id="PF00970">
    <property type="entry name" value="FAD_binding_6"/>
    <property type="match status" value="1"/>
</dbReference>
<protein>
    <recommendedName>
        <fullName evidence="1">FAD-binding FR-type domain-containing protein</fullName>
    </recommendedName>
</protein>
<dbReference type="InterPro" id="IPR008333">
    <property type="entry name" value="Cbr1-like_FAD-bd_dom"/>
</dbReference>
<dbReference type="InterPro" id="IPR039261">
    <property type="entry name" value="FNR_nucleotide-bd"/>
</dbReference>
<accession>A0A2M7TZ28</accession>
<name>A0A2M7TZ28_9BACT</name>
<dbReference type="Pfam" id="PF00175">
    <property type="entry name" value="NAD_binding_1"/>
    <property type="match status" value="1"/>
</dbReference>
<evidence type="ECO:0000259" key="1">
    <source>
        <dbReference type="PROSITE" id="PS51384"/>
    </source>
</evidence>
<dbReference type="SUPFAM" id="SSF52343">
    <property type="entry name" value="Ferredoxin reductase-like, C-terminal NADP-linked domain"/>
    <property type="match status" value="1"/>
</dbReference>
<dbReference type="CDD" id="cd00322">
    <property type="entry name" value="FNR_like"/>
    <property type="match status" value="1"/>
</dbReference>
<feature type="domain" description="FAD-binding FR-type" evidence="1">
    <location>
        <begin position="2"/>
        <end position="106"/>
    </location>
</feature>
<dbReference type="PRINTS" id="PR00371">
    <property type="entry name" value="FPNCR"/>
</dbReference>
<sequence>MLITCSAILKSKKEIAPQVFLLQFRYPTDADWSFQAGQYMIFHLPVQEKGHPARRLYSIASAPSQKDTLDFIIEIVPGGLGSSFIQEMNEGDSITMQGPAGMFTFKNSERNIVMLATGTGIAPMYSMLKEILPPLHEQSQQKIHLFWGLKYKQDMYLKKELDDLADAHPNFDYSICLSRESTSPDARCLTGRVTHGLHKLFNEGADSKSHFDYYLCGSPHVIEALKEELQTNDVPKEQIFFEKFN</sequence>
<dbReference type="PANTHER" id="PTHR47354:SF5">
    <property type="entry name" value="PROTEIN RFBI"/>
    <property type="match status" value="1"/>
</dbReference>
<dbReference type="Gene3D" id="3.40.50.80">
    <property type="entry name" value="Nucleotide-binding domain of ferredoxin-NADP reductase (FNR) module"/>
    <property type="match status" value="1"/>
</dbReference>
<dbReference type="InterPro" id="IPR001433">
    <property type="entry name" value="OxRdtase_FAD/NAD-bd"/>
</dbReference>
<comment type="caution">
    <text evidence="2">The sequence shown here is derived from an EMBL/GenBank/DDBJ whole genome shotgun (WGS) entry which is preliminary data.</text>
</comment>
<dbReference type="InterPro" id="IPR050415">
    <property type="entry name" value="MRET"/>
</dbReference>
<organism evidence="2 3">
    <name type="scientific">Candidatus Roizmanbacteria bacterium CG_4_10_14_0_2_um_filter_39_13</name>
    <dbReference type="NCBI Taxonomy" id="1974825"/>
    <lineage>
        <taxon>Bacteria</taxon>
        <taxon>Candidatus Roizmaniibacteriota</taxon>
    </lineage>
</organism>
<dbReference type="PANTHER" id="PTHR47354">
    <property type="entry name" value="NADH OXIDOREDUCTASE HCR"/>
    <property type="match status" value="1"/>
</dbReference>
<dbReference type="AlphaFoldDB" id="A0A2M7TZ28"/>
<gene>
    <name evidence="2" type="ORF">COY16_02785</name>
</gene>
<dbReference type="Gene3D" id="2.40.30.10">
    <property type="entry name" value="Translation factors"/>
    <property type="match status" value="1"/>
</dbReference>